<dbReference type="PANTHER" id="PTHR31865:SF3">
    <property type="entry name" value="PHOSPHODIESTERASE EPSILON-1, PUTATIVE (DUF1685)-RELATED"/>
    <property type="match status" value="1"/>
</dbReference>
<proteinExistence type="predicted"/>
<dbReference type="InterPro" id="IPR012881">
    <property type="entry name" value="DUF1685"/>
</dbReference>
<reference evidence="2 4" key="1">
    <citation type="journal article" date="2017" name="Nature">
        <title>The sunflower genome provides insights into oil metabolism, flowering and Asterid evolution.</title>
        <authorList>
            <person name="Badouin H."/>
            <person name="Gouzy J."/>
            <person name="Grassa C.J."/>
            <person name="Murat F."/>
            <person name="Staton S.E."/>
            <person name="Cottret L."/>
            <person name="Lelandais-Briere C."/>
            <person name="Owens G.L."/>
            <person name="Carrere S."/>
            <person name="Mayjonade B."/>
            <person name="Legrand L."/>
            <person name="Gill N."/>
            <person name="Kane N.C."/>
            <person name="Bowers J.E."/>
            <person name="Hubner S."/>
            <person name="Bellec A."/>
            <person name="Berard A."/>
            <person name="Berges H."/>
            <person name="Blanchet N."/>
            <person name="Boniface M.C."/>
            <person name="Brunel D."/>
            <person name="Catrice O."/>
            <person name="Chaidir N."/>
            <person name="Claudel C."/>
            <person name="Donnadieu C."/>
            <person name="Faraut T."/>
            <person name="Fievet G."/>
            <person name="Helmstetter N."/>
            <person name="King M."/>
            <person name="Knapp S.J."/>
            <person name="Lai Z."/>
            <person name="Le Paslier M.C."/>
            <person name="Lippi Y."/>
            <person name="Lorenzon L."/>
            <person name="Mandel J.R."/>
            <person name="Marage G."/>
            <person name="Marchand G."/>
            <person name="Marquand E."/>
            <person name="Bret-Mestries E."/>
            <person name="Morien E."/>
            <person name="Nambeesan S."/>
            <person name="Nguyen T."/>
            <person name="Pegot-Espagnet P."/>
            <person name="Pouilly N."/>
            <person name="Raftis F."/>
            <person name="Sallet E."/>
            <person name="Schiex T."/>
            <person name="Thomas J."/>
            <person name="Vandecasteele C."/>
            <person name="Vares D."/>
            <person name="Vear F."/>
            <person name="Vautrin S."/>
            <person name="Crespi M."/>
            <person name="Mangin B."/>
            <person name="Burke J.M."/>
            <person name="Salse J."/>
            <person name="Munos S."/>
            <person name="Vincourt P."/>
            <person name="Rieseberg L.H."/>
            <person name="Langlade N.B."/>
        </authorList>
    </citation>
    <scope>NUCLEOTIDE SEQUENCE [LARGE SCALE GENOMIC DNA]</scope>
    <source>
        <strain evidence="4">cv. SF193</strain>
        <tissue evidence="2">Leaves</tissue>
    </source>
</reference>
<reference evidence="3" key="2">
    <citation type="submission" date="2017-02" db="EMBL/GenBank/DDBJ databases">
        <title>Sunflower complete genome.</title>
        <authorList>
            <person name="Langlade N."/>
            <person name="Munos S."/>
        </authorList>
    </citation>
    <scope>NUCLEOTIDE SEQUENCE [LARGE SCALE GENOMIC DNA]</scope>
    <source>
        <tissue evidence="3">Leaves</tissue>
    </source>
</reference>
<accession>A0A251SIH5</accession>
<feature type="compositionally biased region" description="Low complexity" evidence="1">
    <location>
        <begin position="1"/>
        <end position="16"/>
    </location>
</feature>
<protein>
    <submittedName>
        <fullName evidence="3">Uncharacterized protein</fullName>
    </submittedName>
</protein>
<organism evidence="3 4">
    <name type="scientific">Helianthus annuus</name>
    <name type="common">Common sunflower</name>
    <dbReference type="NCBI Taxonomy" id="4232"/>
    <lineage>
        <taxon>Eukaryota</taxon>
        <taxon>Viridiplantae</taxon>
        <taxon>Streptophyta</taxon>
        <taxon>Embryophyta</taxon>
        <taxon>Tracheophyta</taxon>
        <taxon>Spermatophyta</taxon>
        <taxon>Magnoliopsida</taxon>
        <taxon>eudicotyledons</taxon>
        <taxon>Gunneridae</taxon>
        <taxon>Pentapetalae</taxon>
        <taxon>asterids</taxon>
        <taxon>campanulids</taxon>
        <taxon>Asterales</taxon>
        <taxon>Asteraceae</taxon>
        <taxon>Asteroideae</taxon>
        <taxon>Heliantheae alliance</taxon>
        <taxon>Heliantheae</taxon>
        <taxon>Helianthus</taxon>
    </lineage>
</organism>
<keyword evidence="4" id="KW-1185">Reference proteome</keyword>
<evidence type="ECO:0000313" key="3">
    <source>
        <dbReference type="EMBL" id="OTF98639.1"/>
    </source>
</evidence>
<dbReference type="EMBL" id="MNCJ02000326">
    <property type="protein sequence ID" value="KAF5782874.1"/>
    <property type="molecule type" value="Genomic_DNA"/>
</dbReference>
<dbReference type="Pfam" id="PF07939">
    <property type="entry name" value="DUF1685"/>
    <property type="match status" value="1"/>
</dbReference>
<feature type="region of interest" description="Disordered" evidence="1">
    <location>
        <begin position="1"/>
        <end position="22"/>
    </location>
</feature>
<dbReference type="Gramene" id="mRNA:HanXRQr2_Chr11g0501371">
    <property type="protein sequence ID" value="mRNA:HanXRQr2_Chr11g0501371"/>
    <property type="gene ID" value="HanXRQr2_Chr11g0501371"/>
</dbReference>
<feature type="region of interest" description="Disordered" evidence="1">
    <location>
        <begin position="129"/>
        <end position="174"/>
    </location>
</feature>
<gene>
    <name evidence="3" type="ORF">HannXRQ_Chr14g0447831</name>
    <name evidence="2" type="ORF">HanXRQr2_Chr11g0501371</name>
</gene>
<dbReference type="PANTHER" id="PTHR31865">
    <property type="entry name" value="OSJNBA0071G03.3 PROTEIN"/>
    <property type="match status" value="1"/>
</dbReference>
<sequence length="198" mass="22323">MTSSTSTSASSSWSSSPYDSETEDLQLIERAPPFWKNTKKILSRQLSMLETERELAWEKKRHQMRMQGQKRDLTIEDPNELFDEDLNELKGCIELGFVFNEEQGGQSLANTFPALDAYFALNRLTSPTISPRSTSSSRSKFDRFGSSSSKSLDEGSLSQISSDDPWKICSPGENPQQIKTKLRHWAQLVACSVRQSSS</sequence>
<dbReference type="Proteomes" id="UP000215914">
    <property type="component" value="Chromosome 14"/>
</dbReference>
<reference evidence="2" key="3">
    <citation type="submission" date="2020-06" db="EMBL/GenBank/DDBJ databases">
        <title>Helianthus annuus Genome sequencing and assembly Release 2.</title>
        <authorList>
            <person name="Gouzy J."/>
            <person name="Langlade N."/>
            <person name="Munos S."/>
        </authorList>
    </citation>
    <scope>NUCLEOTIDE SEQUENCE</scope>
    <source>
        <tissue evidence="2">Leaves</tissue>
    </source>
</reference>
<name>A0A251SIH5_HELAN</name>
<dbReference type="EMBL" id="CM007903">
    <property type="protein sequence ID" value="OTF98639.1"/>
    <property type="molecule type" value="Genomic_DNA"/>
</dbReference>
<evidence type="ECO:0000256" key="1">
    <source>
        <dbReference type="SAM" id="MobiDB-lite"/>
    </source>
</evidence>
<dbReference type="AlphaFoldDB" id="A0A251SIH5"/>
<feature type="compositionally biased region" description="Low complexity" evidence="1">
    <location>
        <begin position="145"/>
        <end position="158"/>
    </location>
</feature>
<evidence type="ECO:0000313" key="4">
    <source>
        <dbReference type="Proteomes" id="UP000215914"/>
    </source>
</evidence>
<dbReference type="OMA" id="LQHMPLK"/>
<evidence type="ECO:0000313" key="2">
    <source>
        <dbReference type="EMBL" id="KAF5782874.1"/>
    </source>
</evidence>
<feature type="compositionally biased region" description="Low complexity" evidence="1">
    <location>
        <begin position="129"/>
        <end position="138"/>
    </location>
</feature>
<dbReference type="InParanoid" id="A0A251SIH5"/>
<dbReference type="OrthoDB" id="1912729at2759"/>